<dbReference type="CDD" id="cd10534">
    <property type="entry name" value="PR-SET_PRDM-like"/>
    <property type="match status" value="1"/>
</dbReference>
<sequence length="532" mass="62798">MQRQHVEVHVATRRPRFPIAFSLSTGTCCACRYQDLATVVKTEEESDVDNEFEEEIYFGECAIKEEIEIQENDVSTEIKEENIEEQVDLWCFKCGTYENSMCRKCANLNGPGSDLPENLRLGPSGIKNDFGVFALENFERNVVFGPFTGLEKKISEKTGLETWKKKDGVLVTAENNPCYMKYIKNVENEKDQNLFIYQDGDEIFFKTVRTIFKGEELFVLYDKKIPIVVKNPEKLESYQCEFCDLSLGNRSNMRGHQRTCRWRFMKEKEECRYFQCQHCKTIIMDEAYYKTHIARCTHRTVESKIPKNPFYMKCDDCSYKTWRKPDLDRHMFRKHKKGEKMPTFKCPHCEYSSPRKNTLNRHLNTHSKTRLFKCIYCEKRISTVRNMYNHVLNNHKQENDEKQLVPIKCKVHTCEKCGYITVQLCHYKEHVKICKGAPNSYFCDRCEYRSTNKKNLNKHLKTHGNDNKGYLCNYCEYKSNQKKSLENHLLNAHPEYDHAKLITHKVHSCQMCNFTTVIQVNLSRHINSVHKK</sequence>
<dbReference type="InterPro" id="IPR046341">
    <property type="entry name" value="SET_dom_sf"/>
</dbReference>
<dbReference type="AlphaFoldDB" id="A0A9P0FD02"/>
<keyword evidence="3" id="KW-0863">Zinc-finger</keyword>
<keyword evidence="1" id="KW-0479">Metal-binding</keyword>
<dbReference type="EMBL" id="OV121142">
    <property type="protein sequence ID" value="CAH0549198.1"/>
    <property type="molecule type" value="Genomic_DNA"/>
</dbReference>
<dbReference type="GO" id="GO:0008170">
    <property type="term" value="F:N-methyltransferase activity"/>
    <property type="evidence" value="ECO:0007669"/>
    <property type="project" value="UniProtKB-ARBA"/>
</dbReference>
<evidence type="ECO:0000256" key="4">
    <source>
        <dbReference type="ARBA" id="ARBA00022833"/>
    </source>
</evidence>
<dbReference type="Pfam" id="PF13909">
    <property type="entry name" value="zf-H2C2_5"/>
    <property type="match status" value="1"/>
</dbReference>
<dbReference type="GO" id="GO:0008276">
    <property type="term" value="F:protein methyltransferase activity"/>
    <property type="evidence" value="ECO:0007669"/>
    <property type="project" value="UniProtKB-ARBA"/>
</dbReference>
<dbReference type="SUPFAM" id="SSF57667">
    <property type="entry name" value="beta-beta-alpha zinc fingers"/>
    <property type="match status" value="2"/>
</dbReference>
<feature type="domain" description="C2H2-type" evidence="5">
    <location>
        <begin position="374"/>
        <end position="395"/>
    </location>
</feature>
<dbReference type="GO" id="GO:0005634">
    <property type="term" value="C:nucleus"/>
    <property type="evidence" value="ECO:0007669"/>
    <property type="project" value="TreeGrafter"/>
</dbReference>
<dbReference type="Pfam" id="PF00096">
    <property type="entry name" value="zf-C2H2"/>
    <property type="match status" value="1"/>
</dbReference>
<dbReference type="GO" id="GO:0008757">
    <property type="term" value="F:S-adenosylmethionine-dependent methyltransferase activity"/>
    <property type="evidence" value="ECO:0007669"/>
    <property type="project" value="UniProtKB-ARBA"/>
</dbReference>
<dbReference type="Gene3D" id="3.30.160.60">
    <property type="entry name" value="Classic Zinc Finger"/>
    <property type="match status" value="4"/>
</dbReference>
<dbReference type="InterPro" id="IPR013087">
    <property type="entry name" value="Znf_C2H2_type"/>
</dbReference>
<dbReference type="SMART" id="SM00355">
    <property type="entry name" value="ZnF_C2H2"/>
    <property type="match status" value="9"/>
</dbReference>
<evidence type="ECO:0000259" key="5">
    <source>
        <dbReference type="PROSITE" id="PS00028"/>
    </source>
</evidence>
<reference evidence="6" key="1">
    <citation type="submission" date="2021-12" db="EMBL/GenBank/DDBJ databases">
        <authorList>
            <person name="King R."/>
        </authorList>
    </citation>
    <scope>NUCLEOTIDE SEQUENCE</scope>
</reference>
<protein>
    <recommendedName>
        <fullName evidence="5">C2H2-type domain-containing protein</fullName>
    </recommendedName>
</protein>
<dbReference type="InterPro" id="IPR050688">
    <property type="entry name" value="Zinc_finger/UBP_domain"/>
</dbReference>
<dbReference type="PROSITE" id="PS00028">
    <property type="entry name" value="ZINC_FINGER_C2H2_1"/>
    <property type="match status" value="1"/>
</dbReference>
<evidence type="ECO:0000256" key="2">
    <source>
        <dbReference type="ARBA" id="ARBA00022737"/>
    </source>
</evidence>
<keyword evidence="4" id="KW-0862">Zinc</keyword>
<dbReference type="Pfam" id="PF21549">
    <property type="entry name" value="PRDM2_PR"/>
    <property type="match status" value="1"/>
</dbReference>
<organism evidence="6 7">
    <name type="scientific">Brassicogethes aeneus</name>
    <name type="common">Rape pollen beetle</name>
    <name type="synonym">Meligethes aeneus</name>
    <dbReference type="NCBI Taxonomy" id="1431903"/>
    <lineage>
        <taxon>Eukaryota</taxon>
        <taxon>Metazoa</taxon>
        <taxon>Ecdysozoa</taxon>
        <taxon>Arthropoda</taxon>
        <taxon>Hexapoda</taxon>
        <taxon>Insecta</taxon>
        <taxon>Pterygota</taxon>
        <taxon>Neoptera</taxon>
        <taxon>Endopterygota</taxon>
        <taxon>Coleoptera</taxon>
        <taxon>Polyphaga</taxon>
        <taxon>Cucujiformia</taxon>
        <taxon>Nitidulidae</taxon>
        <taxon>Meligethinae</taxon>
        <taxon>Brassicogethes</taxon>
    </lineage>
</organism>
<dbReference type="Gene3D" id="2.170.270.10">
    <property type="entry name" value="SET domain"/>
    <property type="match status" value="1"/>
</dbReference>
<proteinExistence type="predicted"/>
<keyword evidence="2" id="KW-0677">Repeat</keyword>
<dbReference type="InterPro" id="IPR001214">
    <property type="entry name" value="SET_dom"/>
</dbReference>
<evidence type="ECO:0000256" key="3">
    <source>
        <dbReference type="ARBA" id="ARBA00022771"/>
    </source>
</evidence>
<dbReference type="PANTHER" id="PTHR24403">
    <property type="entry name" value="ZINC FINGER PROTEIN"/>
    <property type="match status" value="1"/>
</dbReference>
<dbReference type="SUPFAM" id="SSF82199">
    <property type="entry name" value="SET domain"/>
    <property type="match status" value="1"/>
</dbReference>
<dbReference type="GO" id="GO:0045944">
    <property type="term" value="P:positive regulation of transcription by RNA polymerase II"/>
    <property type="evidence" value="ECO:0007669"/>
    <property type="project" value="TreeGrafter"/>
</dbReference>
<gene>
    <name evidence="6" type="ORF">MELIAE_LOCUS2412</name>
</gene>
<dbReference type="InterPro" id="IPR036236">
    <property type="entry name" value="Znf_C2H2_sf"/>
</dbReference>
<dbReference type="GO" id="GO:0008270">
    <property type="term" value="F:zinc ion binding"/>
    <property type="evidence" value="ECO:0007669"/>
    <property type="project" value="UniProtKB-KW"/>
</dbReference>
<evidence type="ECO:0000313" key="6">
    <source>
        <dbReference type="EMBL" id="CAH0549198.1"/>
    </source>
</evidence>
<evidence type="ECO:0000313" key="7">
    <source>
        <dbReference type="Proteomes" id="UP001154078"/>
    </source>
</evidence>
<dbReference type="Proteomes" id="UP001154078">
    <property type="component" value="Chromosome 11"/>
</dbReference>
<keyword evidence="7" id="KW-1185">Reference proteome</keyword>
<dbReference type="PANTHER" id="PTHR24403:SF67">
    <property type="entry name" value="FI01116P-RELATED"/>
    <property type="match status" value="1"/>
</dbReference>
<dbReference type="OrthoDB" id="8187426at2759"/>
<evidence type="ECO:0000256" key="1">
    <source>
        <dbReference type="ARBA" id="ARBA00022723"/>
    </source>
</evidence>
<name>A0A9P0FD02_BRAAE</name>
<accession>A0A9P0FD02</accession>